<proteinExistence type="predicted"/>
<comment type="caution">
    <text evidence="1">The sequence shown here is derived from an EMBL/GenBank/DDBJ whole genome shotgun (WGS) entry which is preliminary data.</text>
</comment>
<reference evidence="1" key="1">
    <citation type="journal article" date="2015" name="Nature">
        <title>Complex archaea that bridge the gap between prokaryotes and eukaryotes.</title>
        <authorList>
            <person name="Spang A."/>
            <person name="Saw J.H."/>
            <person name="Jorgensen S.L."/>
            <person name="Zaremba-Niedzwiedzka K."/>
            <person name="Martijn J."/>
            <person name="Lind A.E."/>
            <person name="van Eijk R."/>
            <person name="Schleper C."/>
            <person name="Guy L."/>
            <person name="Ettema T.J."/>
        </authorList>
    </citation>
    <scope>NUCLEOTIDE SEQUENCE</scope>
</reference>
<protein>
    <submittedName>
        <fullName evidence="1">Uncharacterized protein</fullName>
    </submittedName>
</protein>
<organism evidence="1">
    <name type="scientific">marine sediment metagenome</name>
    <dbReference type="NCBI Taxonomy" id="412755"/>
    <lineage>
        <taxon>unclassified sequences</taxon>
        <taxon>metagenomes</taxon>
        <taxon>ecological metagenomes</taxon>
    </lineage>
</organism>
<dbReference type="AlphaFoldDB" id="A0A0F9F6Y1"/>
<gene>
    <name evidence="1" type="ORF">LCGC14_2341860</name>
</gene>
<accession>A0A0F9F6Y1</accession>
<evidence type="ECO:0000313" key="1">
    <source>
        <dbReference type="EMBL" id="KKL46807.1"/>
    </source>
</evidence>
<sequence>MPKESIQESAFNELDRRMGDALGLLDLDFKGVTPFGKEPKSMDEQLLEYEQVSQSPEQLMGRVERHGEAETNEWLGAMVKETQRRNNARERTV</sequence>
<name>A0A0F9F6Y1_9ZZZZ</name>
<dbReference type="EMBL" id="LAZR01033900">
    <property type="protein sequence ID" value="KKL46807.1"/>
    <property type="molecule type" value="Genomic_DNA"/>
</dbReference>